<name>A0A1I6U2M8_9BACI</name>
<reference evidence="2 3" key="1">
    <citation type="submission" date="2016-10" db="EMBL/GenBank/DDBJ databases">
        <authorList>
            <person name="de Groot N.N."/>
        </authorList>
    </citation>
    <scope>NUCLEOTIDE SEQUENCE [LARGE SCALE GENOMIC DNA]</scope>
    <source>
        <strain evidence="2 3">DSM 17074</strain>
    </source>
</reference>
<protein>
    <submittedName>
        <fullName evidence="2">Uncharacterized protein</fullName>
    </submittedName>
</protein>
<sequence>MYFINNSHEKNFNHLTQMVFRASNDVEYQVLSYVLALPEVYNRCIEDPLLHESPYAWIYDYKDVSYTEKDGDELIEVFDIEYKTDKKGVPVYSDAYSVLPTSYKIILDVGINLFNNREQDFTVMDGLGTWDDKLFKVFLQLILIRKSTRNMPGVKITLH</sequence>
<evidence type="ECO:0000313" key="3">
    <source>
        <dbReference type="Proteomes" id="UP000199139"/>
    </source>
</evidence>
<reference evidence="1 4" key="2">
    <citation type="submission" date="2019-07" db="EMBL/GenBank/DDBJ databases">
        <title>Whole genome shotgun sequence of Halolactibacillus miurensis NBRC 100873.</title>
        <authorList>
            <person name="Hosoyama A."/>
            <person name="Uohara A."/>
            <person name="Ohji S."/>
            <person name="Ichikawa N."/>
        </authorList>
    </citation>
    <scope>NUCLEOTIDE SEQUENCE [LARGE SCALE GENOMIC DNA]</scope>
    <source>
        <strain evidence="1 4">NBRC 100873</strain>
    </source>
</reference>
<proteinExistence type="predicted"/>
<dbReference type="Proteomes" id="UP000199139">
    <property type="component" value="Unassembled WGS sequence"/>
</dbReference>
<dbReference type="EMBL" id="BJWJ01000073">
    <property type="protein sequence ID" value="GEM05968.1"/>
    <property type="molecule type" value="Genomic_DNA"/>
</dbReference>
<gene>
    <name evidence="1" type="ORF">HMI01_29560</name>
    <name evidence="2" type="ORF">SAMN05421668_1214</name>
</gene>
<evidence type="ECO:0000313" key="4">
    <source>
        <dbReference type="Proteomes" id="UP000321773"/>
    </source>
</evidence>
<evidence type="ECO:0000313" key="2">
    <source>
        <dbReference type="EMBL" id="SFS95527.1"/>
    </source>
</evidence>
<dbReference type="OrthoDB" id="2968185at2"/>
<dbReference type="Proteomes" id="UP000321773">
    <property type="component" value="Unassembled WGS sequence"/>
</dbReference>
<evidence type="ECO:0000313" key="1">
    <source>
        <dbReference type="EMBL" id="GEM05968.1"/>
    </source>
</evidence>
<dbReference type="RefSeq" id="WP_089854890.1">
    <property type="nucleotide sequence ID" value="NZ_BJWJ01000073.1"/>
</dbReference>
<organism evidence="2 3">
    <name type="scientific">Halolactibacillus miurensis</name>
    <dbReference type="NCBI Taxonomy" id="306541"/>
    <lineage>
        <taxon>Bacteria</taxon>
        <taxon>Bacillati</taxon>
        <taxon>Bacillota</taxon>
        <taxon>Bacilli</taxon>
        <taxon>Bacillales</taxon>
        <taxon>Bacillaceae</taxon>
        <taxon>Halolactibacillus</taxon>
    </lineage>
</organism>
<keyword evidence="4" id="KW-1185">Reference proteome</keyword>
<accession>A0A1I6U2M8</accession>
<dbReference type="AlphaFoldDB" id="A0A1I6U2M8"/>
<dbReference type="EMBL" id="FPAI01000021">
    <property type="protein sequence ID" value="SFS95527.1"/>
    <property type="molecule type" value="Genomic_DNA"/>
</dbReference>